<feature type="compositionally biased region" description="Low complexity" evidence="2">
    <location>
        <begin position="351"/>
        <end position="364"/>
    </location>
</feature>
<feature type="compositionally biased region" description="Polar residues" evidence="2">
    <location>
        <begin position="448"/>
        <end position="460"/>
    </location>
</feature>
<feature type="compositionally biased region" description="Low complexity" evidence="2">
    <location>
        <begin position="469"/>
        <end position="480"/>
    </location>
</feature>
<feature type="compositionally biased region" description="Basic residues" evidence="2">
    <location>
        <begin position="190"/>
        <end position="200"/>
    </location>
</feature>
<evidence type="ECO:0000256" key="2">
    <source>
        <dbReference type="SAM" id="MobiDB-lite"/>
    </source>
</evidence>
<sequence>MSAQPPPSLSLPPKPETSLPPPPPHLSSPTTPIRSERDRHYAPSSSSRRGGGFDRDRDDRAYRPPDMRDSYRPYPSRPSYDYDRDSRPYYDDRDRIYRPGDRGRDRDREFRPREPYYPSNRRHSPPPYEDRRYQGRYRGRSRSRSPPPRRRRRSFSRGYDRSLSPPRSIDSRRRSRSPPSRRFSPPPSRFARRNPRHSQGRSRTPLPSRSSKQASPDRRRSPSPSGSSEDGEEGEVMPSHTRKKPRSIKEEQRRPRSRTPTPKESIPTPVNSVRTEEPRPKLSSPPPPKVEVLDKPTPVEMKEEAPTPKQESPSTPGWTPLSSNKGKQKEESTISRLTEVQDVKMGDATAPSPVVESPVVVQHYRPPHPPRQPSEAGPSTFRQDSNLQHQPPRPPSTAPTGPRIRTSLPINRAPSSSGAQSPIPPIRSLQSNAAASSSSSPRGVDITKSISAGPSPNVTSKPLPGGRLDTPAVPSPSTDTAPPPSRWQLAEEAAIAEMMQWIPEWKEDWTPWQPPSKTALLSDWSCSQSRRRIMDTTEKVDALEKEYHRAKLQLEMSSIDLRAAEMVRLAAERHLEQAKFGFLGRPGPNDGMTELAS</sequence>
<evidence type="ECO:0000313" key="4">
    <source>
        <dbReference type="Proteomes" id="UP000305067"/>
    </source>
</evidence>
<evidence type="ECO:0000256" key="1">
    <source>
        <dbReference type="SAM" id="Coils"/>
    </source>
</evidence>
<reference evidence="3 4" key="1">
    <citation type="journal article" date="2019" name="Nat. Ecol. Evol.">
        <title>Megaphylogeny resolves global patterns of mushroom evolution.</title>
        <authorList>
            <person name="Varga T."/>
            <person name="Krizsan K."/>
            <person name="Foldi C."/>
            <person name="Dima B."/>
            <person name="Sanchez-Garcia M."/>
            <person name="Sanchez-Ramirez S."/>
            <person name="Szollosi G.J."/>
            <person name="Szarkandi J.G."/>
            <person name="Papp V."/>
            <person name="Albert L."/>
            <person name="Andreopoulos W."/>
            <person name="Angelini C."/>
            <person name="Antonin V."/>
            <person name="Barry K.W."/>
            <person name="Bougher N.L."/>
            <person name="Buchanan P."/>
            <person name="Buyck B."/>
            <person name="Bense V."/>
            <person name="Catcheside P."/>
            <person name="Chovatia M."/>
            <person name="Cooper J."/>
            <person name="Damon W."/>
            <person name="Desjardin D."/>
            <person name="Finy P."/>
            <person name="Geml J."/>
            <person name="Haridas S."/>
            <person name="Hughes K."/>
            <person name="Justo A."/>
            <person name="Karasinski D."/>
            <person name="Kautmanova I."/>
            <person name="Kiss B."/>
            <person name="Kocsube S."/>
            <person name="Kotiranta H."/>
            <person name="LaButti K.M."/>
            <person name="Lechner B.E."/>
            <person name="Liimatainen K."/>
            <person name="Lipzen A."/>
            <person name="Lukacs Z."/>
            <person name="Mihaltcheva S."/>
            <person name="Morgado L.N."/>
            <person name="Niskanen T."/>
            <person name="Noordeloos M.E."/>
            <person name="Ohm R.A."/>
            <person name="Ortiz-Santana B."/>
            <person name="Ovrebo C."/>
            <person name="Racz N."/>
            <person name="Riley R."/>
            <person name="Savchenko A."/>
            <person name="Shiryaev A."/>
            <person name="Soop K."/>
            <person name="Spirin V."/>
            <person name="Szebenyi C."/>
            <person name="Tomsovsky M."/>
            <person name="Tulloss R.E."/>
            <person name="Uehling J."/>
            <person name="Grigoriev I.V."/>
            <person name="Vagvolgyi C."/>
            <person name="Papp T."/>
            <person name="Martin F.M."/>
            <person name="Miettinen O."/>
            <person name="Hibbett D.S."/>
            <person name="Nagy L.G."/>
        </authorList>
    </citation>
    <scope>NUCLEOTIDE SEQUENCE [LARGE SCALE GENOMIC DNA]</scope>
    <source>
        <strain evidence="3 4">CBS 309.79</strain>
    </source>
</reference>
<proteinExistence type="predicted"/>
<organism evidence="3 4">
    <name type="scientific">Pterulicium gracile</name>
    <dbReference type="NCBI Taxonomy" id="1884261"/>
    <lineage>
        <taxon>Eukaryota</taxon>
        <taxon>Fungi</taxon>
        <taxon>Dikarya</taxon>
        <taxon>Basidiomycota</taxon>
        <taxon>Agaricomycotina</taxon>
        <taxon>Agaricomycetes</taxon>
        <taxon>Agaricomycetidae</taxon>
        <taxon>Agaricales</taxon>
        <taxon>Pleurotineae</taxon>
        <taxon>Pterulaceae</taxon>
        <taxon>Pterulicium</taxon>
    </lineage>
</organism>
<protein>
    <submittedName>
        <fullName evidence="3">Uncharacterized protein</fullName>
    </submittedName>
</protein>
<keyword evidence="1" id="KW-0175">Coiled coil</keyword>
<gene>
    <name evidence="3" type="ORF">BDV98DRAFT_599974</name>
</gene>
<feature type="coiled-coil region" evidence="1">
    <location>
        <begin position="526"/>
        <end position="560"/>
    </location>
</feature>
<feature type="compositionally biased region" description="Low complexity" evidence="2">
    <location>
        <begin position="431"/>
        <end position="440"/>
    </location>
</feature>
<feature type="compositionally biased region" description="Pro residues" evidence="2">
    <location>
        <begin position="1"/>
        <end position="26"/>
    </location>
</feature>
<feature type="compositionally biased region" description="Polar residues" evidence="2">
    <location>
        <begin position="380"/>
        <end position="389"/>
    </location>
</feature>
<feature type="compositionally biased region" description="Polar residues" evidence="2">
    <location>
        <begin position="309"/>
        <end position="325"/>
    </location>
</feature>
<name>A0A5C3R0A1_9AGAR</name>
<accession>A0A5C3R0A1</accession>
<feature type="compositionally biased region" description="Basic and acidic residues" evidence="2">
    <location>
        <begin position="327"/>
        <end position="345"/>
    </location>
</feature>
<keyword evidence="4" id="KW-1185">Reference proteome</keyword>
<feature type="compositionally biased region" description="Polar residues" evidence="2">
    <location>
        <begin position="258"/>
        <end position="273"/>
    </location>
</feature>
<feature type="compositionally biased region" description="Polar residues" evidence="2">
    <location>
        <begin position="201"/>
        <end position="214"/>
    </location>
</feature>
<feature type="compositionally biased region" description="Basic and acidic residues" evidence="2">
    <location>
        <begin position="51"/>
        <end position="71"/>
    </location>
</feature>
<dbReference type="OrthoDB" id="3269397at2759"/>
<dbReference type="EMBL" id="ML178814">
    <property type="protein sequence ID" value="TFL07706.1"/>
    <property type="molecule type" value="Genomic_DNA"/>
</dbReference>
<dbReference type="AlphaFoldDB" id="A0A5C3R0A1"/>
<dbReference type="Proteomes" id="UP000305067">
    <property type="component" value="Unassembled WGS sequence"/>
</dbReference>
<evidence type="ECO:0000313" key="3">
    <source>
        <dbReference type="EMBL" id="TFL07706.1"/>
    </source>
</evidence>
<feature type="region of interest" description="Disordered" evidence="2">
    <location>
        <begin position="1"/>
        <end position="485"/>
    </location>
</feature>
<feature type="compositionally biased region" description="Basic and acidic residues" evidence="2">
    <location>
        <begin position="80"/>
        <end position="114"/>
    </location>
</feature>
<feature type="compositionally biased region" description="Basic residues" evidence="2">
    <location>
        <begin position="134"/>
        <end position="155"/>
    </location>
</feature>